<dbReference type="EnsemblPlants" id="AET3Gv20989000.1">
    <property type="protein sequence ID" value="AET3Gv20989000.1"/>
    <property type="gene ID" value="AET3Gv20989000"/>
</dbReference>
<dbReference type="InterPro" id="IPR018451">
    <property type="entry name" value="NAF/FISL_domain"/>
</dbReference>
<dbReference type="PANTHER" id="PTHR43895">
    <property type="entry name" value="CALCIUM/CALMODULIN-DEPENDENT PROTEIN KINASE KINASE-RELATED"/>
    <property type="match status" value="1"/>
</dbReference>
<dbReference type="CDD" id="cd12195">
    <property type="entry name" value="CIPK_C"/>
    <property type="match status" value="1"/>
</dbReference>
<dbReference type="SMART" id="SM00220">
    <property type="entry name" value="S_TKc"/>
    <property type="match status" value="1"/>
</dbReference>
<reference evidence="15" key="3">
    <citation type="journal article" date="2017" name="Nature">
        <title>Genome sequence of the progenitor of the wheat D genome Aegilops tauschii.</title>
        <authorList>
            <person name="Luo M.C."/>
            <person name="Gu Y.Q."/>
            <person name="Puiu D."/>
            <person name="Wang H."/>
            <person name="Twardziok S.O."/>
            <person name="Deal K.R."/>
            <person name="Huo N."/>
            <person name="Zhu T."/>
            <person name="Wang L."/>
            <person name="Wang Y."/>
            <person name="McGuire P.E."/>
            <person name="Liu S."/>
            <person name="Long H."/>
            <person name="Ramasamy R.K."/>
            <person name="Rodriguez J.C."/>
            <person name="Van S.L."/>
            <person name="Yuan L."/>
            <person name="Wang Z."/>
            <person name="Xia Z."/>
            <person name="Xiao L."/>
            <person name="Anderson O.D."/>
            <person name="Ouyang S."/>
            <person name="Liang Y."/>
            <person name="Zimin A.V."/>
            <person name="Pertea G."/>
            <person name="Qi P."/>
            <person name="Bennetzen J.L."/>
            <person name="Dai X."/>
            <person name="Dawson M.W."/>
            <person name="Muller H.G."/>
            <person name="Kugler K."/>
            <person name="Rivarola-Duarte L."/>
            <person name="Spannagl M."/>
            <person name="Mayer K.F.X."/>
            <person name="Lu F.H."/>
            <person name="Bevan M.W."/>
            <person name="Leroy P."/>
            <person name="Li P."/>
            <person name="You F.M."/>
            <person name="Sun Q."/>
            <person name="Liu Z."/>
            <person name="Lyons E."/>
            <person name="Wicker T."/>
            <person name="Salzberg S.L."/>
            <person name="Devos K.M."/>
            <person name="Dvorak J."/>
        </authorList>
    </citation>
    <scope>NUCLEOTIDE SEQUENCE [LARGE SCALE GENOMIC DNA]</scope>
    <source>
        <strain evidence="15">cv. AL8/78</strain>
    </source>
</reference>
<dbReference type="PROSITE" id="PS50816">
    <property type="entry name" value="NAF"/>
    <property type="match status" value="1"/>
</dbReference>
<dbReference type="PROSITE" id="PS00107">
    <property type="entry name" value="PROTEIN_KINASE_ATP"/>
    <property type="match status" value="1"/>
</dbReference>
<dbReference type="Proteomes" id="UP000015105">
    <property type="component" value="Chromosome 3D"/>
</dbReference>
<evidence type="ECO:0000256" key="8">
    <source>
        <dbReference type="ARBA" id="ARBA00023211"/>
    </source>
</evidence>
<dbReference type="Gramene" id="AET3Gv20989000.1">
    <property type="protein sequence ID" value="AET3Gv20989000.1"/>
    <property type="gene ID" value="AET3Gv20989000"/>
</dbReference>
<dbReference type="Pfam" id="PF00069">
    <property type="entry name" value="Pkinase"/>
    <property type="match status" value="1"/>
</dbReference>
<dbReference type="InterPro" id="IPR011009">
    <property type="entry name" value="Kinase-like_dom_sf"/>
</dbReference>
<comment type="similarity">
    <text evidence="1">Belongs to the protein kinase superfamily. CAMK Ser/Thr protein kinase family. SNF1 subfamily.</text>
</comment>
<dbReference type="Gene3D" id="1.10.510.10">
    <property type="entry name" value="Transferase(Phosphotransferase) domain 1"/>
    <property type="match status" value="1"/>
</dbReference>
<evidence type="ECO:0000256" key="3">
    <source>
        <dbReference type="ARBA" id="ARBA00022527"/>
    </source>
</evidence>
<dbReference type="AlphaFoldDB" id="A0A453GF72"/>
<accession>A0A453GF72</accession>
<dbReference type="InterPro" id="IPR017441">
    <property type="entry name" value="Protein_kinase_ATP_BS"/>
</dbReference>
<evidence type="ECO:0000256" key="2">
    <source>
        <dbReference type="ARBA" id="ARBA00012513"/>
    </source>
</evidence>
<comment type="catalytic activity">
    <reaction evidence="9">
        <text>L-threonyl-[protein] + ATP = O-phospho-L-threonyl-[protein] + ADP + H(+)</text>
        <dbReference type="Rhea" id="RHEA:46608"/>
        <dbReference type="Rhea" id="RHEA-COMP:11060"/>
        <dbReference type="Rhea" id="RHEA-COMP:11605"/>
        <dbReference type="ChEBI" id="CHEBI:15378"/>
        <dbReference type="ChEBI" id="CHEBI:30013"/>
        <dbReference type="ChEBI" id="CHEBI:30616"/>
        <dbReference type="ChEBI" id="CHEBI:61977"/>
        <dbReference type="ChEBI" id="CHEBI:456216"/>
        <dbReference type="EC" id="2.7.11.1"/>
    </reaction>
</comment>
<dbReference type="GO" id="GO:0106310">
    <property type="term" value="F:protein serine kinase activity"/>
    <property type="evidence" value="ECO:0007669"/>
    <property type="project" value="RHEA"/>
</dbReference>
<evidence type="ECO:0000256" key="1">
    <source>
        <dbReference type="ARBA" id="ARBA00006234"/>
    </source>
</evidence>
<dbReference type="InterPro" id="IPR004041">
    <property type="entry name" value="NAF_dom"/>
</dbReference>
<name>A0A453GF72_AEGTS</name>
<reference evidence="16" key="2">
    <citation type="journal article" date="2017" name="Nat. Plants">
        <title>The Aegilops tauschii genome reveals multiple impacts of transposons.</title>
        <authorList>
            <person name="Zhao G."/>
            <person name="Zou C."/>
            <person name="Li K."/>
            <person name="Wang K."/>
            <person name="Li T."/>
            <person name="Gao L."/>
            <person name="Zhang X."/>
            <person name="Wang H."/>
            <person name="Yang Z."/>
            <person name="Liu X."/>
            <person name="Jiang W."/>
            <person name="Mao L."/>
            <person name="Kong X."/>
            <person name="Jiao Y."/>
            <person name="Jia J."/>
        </authorList>
    </citation>
    <scope>NUCLEOTIDE SEQUENCE [LARGE SCALE GENOMIC DNA]</scope>
    <source>
        <strain evidence="16">cv. AL8/78</strain>
    </source>
</reference>
<dbReference type="EC" id="2.7.11.1" evidence="2"/>
<dbReference type="SUPFAM" id="SSF56112">
    <property type="entry name" value="Protein kinase-like (PK-like)"/>
    <property type="match status" value="1"/>
</dbReference>
<dbReference type="PROSITE" id="PS00108">
    <property type="entry name" value="PROTEIN_KINASE_ST"/>
    <property type="match status" value="1"/>
</dbReference>
<dbReference type="STRING" id="200361.A0A453GF72"/>
<evidence type="ECO:0000256" key="11">
    <source>
        <dbReference type="PROSITE-ProRule" id="PRU10141"/>
    </source>
</evidence>
<organism evidence="15 16">
    <name type="scientific">Aegilops tauschii subsp. strangulata</name>
    <name type="common">Goatgrass</name>
    <dbReference type="NCBI Taxonomy" id="200361"/>
    <lineage>
        <taxon>Eukaryota</taxon>
        <taxon>Viridiplantae</taxon>
        <taxon>Streptophyta</taxon>
        <taxon>Embryophyta</taxon>
        <taxon>Tracheophyta</taxon>
        <taxon>Spermatophyta</taxon>
        <taxon>Magnoliopsida</taxon>
        <taxon>Liliopsida</taxon>
        <taxon>Poales</taxon>
        <taxon>Poaceae</taxon>
        <taxon>BOP clade</taxon>
        <taxon>Pooideae</taxon>
        <taxon>Triticodae</taxon>
        <taxon>Triticeae</taxon>
        <taxon>Triticinae</taxon>
        <taxon>Aegilops</taxon>
    </lineage>
</organism>
<reference evidence="15" key="4">
    <citation type="submission" date="2019-03" db="UniProtKB">
        <authorList>
            <consortium name="EnsemblPlants"/>
        </authorList>
    </citation>
    <scope>IDENTIFICATION</scope>
</reference>
<keyword evidence="7 11" id="KW-0067">ATP-binding</keyword>
<evidence type="ECO:0000259" key="14">
    <source>
        <dbReference type="PROSITE" id="PS50816"/>
    </source>
</evidence>
<keyword evidence="8" id="KW-0464">Manganese</keyword>
<keyword evidence="6" id="KW-0418">Kinase</keyword>
<dbReference type="GO" id="GO:0005524">
    <property type="term" value="F:ATP binding"/>
    <property type="evidence" value="ECO:0007669"/>
    <property type="project" value="UniProtKB-UniRule"/>
</dbReference>
<evidence type="ECO:0000256" key="12">
    <source>
        <dbReference type="RuleBase" id="RU000304"/>
    </source>
</evidence>
<evidence type="ECO:0000256" key="4">
    <source>
        <dbReference type="ARBA" id="ARBA00022679"/>
    </source>
</evidence>
<dbReference type="InterPro" id="IPR008271">
    <property type="entry name" value="Ser/Thr_kinase_AS"/>
</dbReference>
<reference evidence="15" key="5">
    <citation type="journal article" date="2021" name="G3 (Bethesda)">
        <title>Aegilops tauschii genome assembly Aet v5.0 features greater sequence contiguity and improved annotation.</title>
        <authorList>
            <person name="Wang L."/>
            <person name="Zhu T."/>
            <person name="Rodriguez J.C."/>
            <person name="Deal K.R."/>
            <person name="Dubcovsky J."/>
            <person name="McGuire P.E."/>
            <person name="Lux T."/>
            <person name="Spannagl M."/>
            <person name="Mayer K.F.X."/>
            <person name="Baldrich P."/>
            <person name="Meyers B.C."/>
            <person name="Huo N."/>
            <person name="Gu Y.Q."/>
            <person name="Zhou H."/>
            <person name="Devos K.M."/>
            <person name="Bennetzen J.L."/>
            <person name="Unver T."/>
            <person name="Budak H."/>
            <person name="Gulick P.J."/>
            <person name="Galiba G."/>
            <person name="Kalapos B."/>
            <person name="Nelson D.R."/>
            <person name="Li P."/>
            <person name="You F.M."/>
            <person name="Luo M.C."/>
            <person name="Dvorak J."/>
        </authorList>
    </citation>
    <scope>NUCLEOTIDE SEQUENCE [LARGE SCALE GENOMIC DNA]</scope>
    <source>
        <strain evidence="15">cv. AL8/78</strain>
    </source>
</reference>
<dbReference type="Gene3D" id="3.30.310.80">
    <property type="entry name" value="Kinase associated domain 1, KA1"/>
    <property type="match status" value="1"/>
</dbReference>
<keyword evidence="4" id="KW-0808">Transferase</keyword>
<evidence type="ECO:0000256" key="10">
    <source>
        <dbReference type="ARBA" id="ARBA00048679"/>
    </source>
</evidence>
<evidence type="ECO:0000256" key="5">
    <source>
        <dbReference type="ARBA" id="ARBA00022741"/>
    </source>
</evidence>
<evidence type="ECO:0000256" key="9">
    <source>
        <dbReference type="ARBA" id="ARBA00047899"/>
    </source>
</evidence>
<dbReference type="GO" id="GO:0007165">
    <property type="term" value="P:signal transduction"/>
    <property type="evidence" value="ECO:0007669"/>
    <property type="project" value="InterPro"/>
</dbReference>
<feature type="domain" description="NAF" evidence="14">
    <location>
        <begin position="348"/>
        <end position="372"/>
    </location>
</feature>
<evidence type="ECO:0000313" key="15">
    <source>
        <dbReference type="EnsemblPlants" id="AET3Gv20989000.1"/>
    </source>
</evidence>
<keyword evidence="5 11" id="KW-0547">Nucleotide-binding</keyword>
<comment type="catalytic activity">
    <reaction evidence="10">
        <text>L-seryl-[protein] + ATP = O-phospho-L-seryl-[protein] + ADP + H(+)</text>
        <dbReference type="Rhea" id="RHEA:17989"/>
        <dbReference type="Rhea" id="RHEA-COMP:9863"/>
        <dbReference type="Rhea" id="RHEA-COMP:11604"/>
        <dbReference type="ChEBI" id="CHEBI:15378"/>
        <dbReference type="ChEBI" id="CHEBI:29999"/>
        <dbReference type="ChEBI" id="CHEBI:30616"/>
        <dbReference type="ChEBI" id="CHEBI:83421"/>
        <dbReference type="ChEBI" id="CHEBI:456216"/>
        <dbReference type="EC" id="2.7.11.1"/>
    </reaction>
</comment>
<feature type="domain" description="Protein kinase" evidence="13">
    <location>
        <begin position="64"/>
        <end position="323"/>
    </location>
</feature>
<dbReference type="InterPro" id="IPR000719">
    <property type="entry name" value="Prot_kinase_dom"/>
</dbReference>
<evidence type="ECO:0000313" key="16">
    <source>
        <dbReference type="Proteomes" id="UP000015105"/>
    </source>
</evidence>
<feature type="binding site" evidence="11">
    <location>
        <position position="93"/>
    </location>
    <ligand>
        <name>ATP</name>
        <dbReference type="ChEBI" id="CHEBI:30616"/>
    </ligand>
</feature>
<dbReference type="FunFam" id="1.10.510.10:FF:000653">
    <property type="entry name" value="Non-specific serine/threonine protein kinase"/>
    <property type="match status" value="1"/>
</dbReference>
<evidence type="ECO:0000259" key="13">
    <source>
        <dbReference type="PROSITE" id="PS50011"/>
    </source>
</evidence>
<evidence type="ECO:0000256" key="7">
    <source>
        <dbReference type="ARBA" id="ARBA00022840"/>
    </source>
</evidence>
<dbReference type="FunFam" id="3.30.200.20:FF:000042">
    <property type="entry name" value="Aurora kinase A"/>
    <property type="match status" value="1"/>
</dbReference>
<dbReference type="Pfam" id="PF03822">
    <property type="entry name" value="NAF"/>
    <property type="match status" value="1"/>
</dbReference>
<keyword evidence="16" id="KW-1185">Reference proteome</keyword>
<protein>
    <recommendedName>
        <fullName evidence="2">non-specific serine/threonine protein kinase</fullName>
        <ecNumber evidence="2">2.7.11.1</ecNumber>
    </recommendedName>
</protein>
<evidence type="ECO:0000256" key="6">
    <source>
        <dbReference type="ARBA" id="ARBA00022777"/>
    </source>
</evidence>
<dbReference type="GO" id="GO:0004674">
    <property type="term" value="F:protein serine/threonine kinase activity"/>
    <property type="evidence" value="ECO:0007669"/>
    <property type="project" value="UniProtKB-KW"/>
</dbReference>
<dbReference type="PROSITE" id="PS50011">
    <property type="entry name" value="PROTEIN_KINASE_DOM"/>
    <property type="match status" value="1"/>
</dbReference>
<keyword evidence="3 12" id="KW-0723">Serine/threonine-protein kinase</keyword>
<dbReference type="PANTHER" id="PTHR43895:SF33">
    <property type="entry name" value="PROTEIN KINASE DOMAIN-CONTAINING PROTEIN"/>
    <property type="match status" value="1"/>
</dbReference>
<proteinExistence type="inferred from homology"/>
<sequence length="479" mass="53297">QPYKTQHRHLMLLHPQTYICYFVANLEVFLDFELSCTYVPLCVWAYAMNGTSKKSRGTPLLGKYELGRLLGRGTFAKVYLAHTVTGGEPVAVKVIDKAEVMGTEGMAPRVLQEVEAMRRLRHPGVLRLHEVLATRASIYLVMELAPRGDLQSRLAALPSHRFSEKAARRVFVQLTVALAHCHARGVTHRDLKPQNLLLDGAGNLKVSDFGLSALPDSFREDGRLHTACGTAAYAAPEVLCNKAYDGAKADAWSCGVTLFVLVAGRLPFDDANIPDMCRKACRRQYVVPPWVSPPTSRLLHRLLDPNPETRVAVEALAGTHPWFVKRSLSLDSHLDGLLDSQPERALAFRAPSVNAFDIISTSQWLDLSGMFGESRRSKEKRFVTTASPEQTLEQLGRAGRKLGYVVVVGKKGRECQRCPLGGLTISVEISELEPPLMLVEMRLEMDDGEVRVFSWDQLRIELGDDVVRAWDSCEDLQQV</sequence>
<reference evidence="16" key="1">
    <citation type="journal article" date="2014" name="Science">
        <title>Ancient hybridizations among the ancestral genomes of bread wheat.</title>
        <authorList>
            <consortium name="International Wheat Genome Sequencing Consortium,"/>
            <person name="Marcussen T."/>
            <person name="Sandve S.R."/>
            <person name="Heier L."/>
            <person name="Spannagl M."/>
            <person name="Pfeifer M."/>
            <person name="Jakobsen K.S."/>
            <person name="Wulff B.B."/>
            <person name="Steuernagel B."/>
            <person name="Mayer K.F."/>
            <person name="Olsen O.A."/>
        </authorList>
    </citation>
    <scope>NUCLEOTIDE SEQUENCE [LARGE SCALE GENOMIC DNA]</scope>
    <source>
        <strain evidence="16">cv. AL8/78</strain>
    </source>
</reference>